<evidence type="ECO:0000256" key="1">
    <source>
        <dbReference type="SAM" id="MobiDB-lite"/>
    </source>
</evidence>
<evidence type="ECO:0000256" key="2">
    <source>
        <dbReference type="SAM" id="Phobius"/>
    </source>
</evidence>
<keyword evidence="4" id="KW-1185">Reference proteome</keyword>
<dbReference type="AlphaFoldDB" id="A0A8D5ZIP6"/>
<accession>A0A8D5ZIP6</accession>
<organism evidence="3 4">
    <name type="scientific">Stygiolobus caldivivus</name>
    <dbReference type="NCBI Taxonomy" id="2824673"/>
    <lineage>
        <taxon>Archaea</taxon>
        <taxon>Thermoproteota</taxon>
        <taxon>Thermoprotei</taxon>
        <taxon>Sulfolobales</taxon>
        <taxon>Sulfolobaceae</taxon>
        <taxon>Stygiolobus</taxon>
    </lineage>
</organism>
<protein>
    <submittedName>
        <fullName evidence="3">Uncharacterized protein</fullName>
    </submittedName>
</protein>
<gene>
    <name evidence="3" type="ORF">KN1_08820</name>
</gene>
<feature type="compositionally biased region" description="Low complexity" evidence="1">
    <location>
        <begin position="486"/>
        <end position="527"/>
    </location>
</feature>
<sequence length="574" mass="61926">MKKSITVAITLLLLLSPTLVYHSTFSSQTLNQQLTIRISEGVPLTNALVFYKGGYAMIIDNITGTVEVNASEISDRNLTAHMVINSSLVYNNSGFTLPFGVIFGSGSPVSGGVVFYVLGYKGNLTLPLNDISSVTSSLRSNLTLYYLFFNGEDVNFTPIIRDANFTSVLTNGKTALALEKNGGKYVLVKIEGTKVVSSYPINLNVSGLELTSFSSNYVDLSTFSNSTNSSTVYVYNINTLDVVKTLNSGFLPSPVFNSNASLFLTYNDGEVNIVDSSGSVLYNVSVVGNALEAVMYYNSVLAVFTSLSQTGSSLTTYVFRGGQWVEYDTLSFSSSFLQQFTTPIGIESFPDQFRVILLTEEISTFPPEVTSTYSFYTVPYSKPETPKVSLTLLPQPGVTEALLSIDVPNATILGVKNISVYLNSTLIGVYPPTQNEALFNITQNGTYAIKVVASNIFGNTSVTVIREISVEPMPKITVTSPPPPTLTYTNTSTTYTQTSTSSTSTTSTTQSSTPTQSSTRSPSVQPTNTSHIVSSPTKPSVKATSHGLNSDFIIAGVVVILSFLVWLVLRKRSK</sequence>
<feature type="region of interest" description="Disordered" evidence="1">
    <location>
        <begin position="474"/>
        <end position="541"/>
    </location>
</feature>
<keyword evidence="2" id="KW-0472">Membrane</keyword>
<dbReference type="Proteomes" id="UP000825123">
    <property type="component" value="Chromosome"/>
</dbReference>
<dbReference type="GeneID" id="66162635"/>
<evidence type="ECO:0000313" key="3">
    <source>
        <dbReference type="EMBL" id="BCU69585.1"/>
    </source>
</evidence>
<feature type="transmembrane region" description="Helical" evidence="2">
    <location>
        <begin position="552"/>
        <end position="569"/>
    </location>
</feature>
<dbReference type="EMBL" id="AP024597">
    <property type="protein sequence ID" value="BCU69585.1"/>
    <property type="molecule type" value="Genomic_DNA"/>
</dbReference>
<dbReference type="KEGG" id="csty:KN1_08820"/>
<reference evidence="3 4" key="1">
    <citation type="submission" date="2021-04" db="EMBL/GenBank/DDBJ databases">
        <title>Complete genome sequence of Stygiolobus sp. KN-1.</title>
        <authorList>
            <person name="Nakamura K."/>
            <person name="Sakai H."/>
            <person name="Kurosawa N."/>
        </authorList>
    </citation>
    <scope>NUCLEOTIDE SEQUENCE [LARGE SCALE GENOMIC DNA]</scope>
    <source>
        <strain evidence="3 4">KN-1</strain>
    </source>
</reference>
<name>A0A8D5ZIP6_9CREN</name>
<feature type="compositionally biased region" description="Polar residues" evidence="1">
    <location>
        <begin position="528"/>
        <end position="541"/>
    </location>
</feature>
<dbReference type="RefSeq" id="WP_221289595.1">
    <property type="nucleotide sequence ID" value="NZ_AP024597.1"/>
</dbReference>
<keyword evidence="2" id="KW-0812">Transmembrane</keyword>
<dbReference type="SUPFAM" id="SSF50969">
    <property type="entry name" value="YVTN repeat-like/Quinoprotein amine dehydrogenase"/>
    <property type="match status" value="1"/>
</dbReference>
<dbReference type="InterPro" id="IPR011044">
    <property type="entry name" value="Quino_amine_DH_bsu"/>
</dbReference>
<proteinExistence type="predicted"/>
<keyword evidence="2" id="KW-1133">Transmembrane helix</keyword>
<evidence type="ECO:0000313" key="4">
    <source>
        <dbReference type="Proteomes" id="UP000825123"/>
    </source>
</evidence>